<dbReference type="AlphaFoldDB" id="I2FJN5"/>
<organism evidence="1">
    <name type="scientific">uncultured microorganism</name>
    <dbReference type="NCBI Taxonomy" id="358574"/>
    <lineage>
        <taxon>unclassified sequences</taxon>
        <taxon>environmental samples</taxon>
    </lineage>
</organism>
<proteinExistence type="predicted"/>
<sequence>MPPRIGFVAFNQCISQQQTRPFSLQKTVKCPEWYEVIGYDYSKIGLQVQSANNVSLRFRDSR</sequence>
<evidence type="ECO:0000313" key="1">
    <source>
        <dbReference type="EMBL" id="BAM15220.1"/>
    </source>
</evidence>
<name>I2FJN5_9ZZZZ</name>
<protein>
    <submittedName>
        <fullName evidence="1">Uncharacterized protein</fullName>
    </submittedName>
</protein>
<reference evidence="1" key="1">
    <citation type="submission" date="2012-05" db="EMBL/GenBank/DDBJ databases">
        <title>Distribution of dehalogenation activities and characterization of organohalide-responsive genes in marine subsurface sediments of the Nankai Trough plate-subduction zone.</title>
        <authorList>
            <person name="Futagami T."/>
            <person name="Morono Y."/>
            <person name="Terada T."/>
            <person name="Kaksonen A.H."/>
            <person name="Inagaki F."/>
        </authorList>
    </citation>
    <scope>NUCLEOTIDE SEQUENCE</scope>
</reference>
<dbReference type="EMBL" id="AB716322">
    <property type="protein sequence ID" value="BAM15220.1"/>
    <property type="molecule type" value="Genomic_DNA"/>
</dbReference>
<accession>I2FJN5</accession>